<evidence type="ECO:0000256" key="5">
    <source>
        <dbReference type="ARBA" id="ARBA00022554"/>
    </source>
</evidence>
<feature type="compositionally biased region" description="Basic and acidic residues" evidence="12">
    <location>
        <begin position="1"/>
        <end position="11"/>
    </location>
</feature>
<sequence>MAAQNDEKDAQDASISTGENGKALSEPRADHVEHGSPQKSEQALDTDTGSQLSSTSIAPAERNGTTNEPPTQPQPDEEPRRSALKIALIMFALGTAVFLAAIDITIITTALPTISEHFHSSAGYTWIGSSYLLANAASTPIWGKISDIWGRKPILLLANVVFFIGSLIAGLSTNIGMLIAARAIQGIGGGGLIVLVNICISDLFSMRERGAYFGIIGGVWAIASSLGPIVGGAFTENVSWRWCFYINLPIDGVAFFIIFLILDLQSPRTPLWDGLKAIDWLGALSIVGGTLMLLFGLEFGGVSAPWSSAKVICLILFGALTIAVFFLVEWKIAPYPLMPLPIFGRRSNLAALGVCFFHAYVFIAGSYYLPLYFQAVLGATPLLSGVYLLSIALSLSFMSAATGIFIRKTGKYLPPIWFGLVLMTLGFGLFIDLSPTSSWAKIILYQIVAGIGVGPNFQSPLIALQSLVAPRDIATATATFGFVRNLATAISVVIGNVVFQNQMLKKSSLLSSFLSPAAAAALGGGSAGANIAIVNALPTQQKEVARQAISDSLSTMWIMYVCFAAAGIVVGLLVGKNVLTKHHEETKTGLEREREKRRERLEEKEAKRERRRSGRLDKEIELAGAGTGGTGGFMEEEERAVGAGGGVGKEGEA</sequence>
<dbReference type="PANTHER" id="PTHR23501">
    <property type="entry name" value="MAJOR FACILITATOR SUPERFAMILY"/>
    <property type="match status" value="1"/>
</dbReference>
<evidence type="ECO:0000313" key="15">
    <source>
        <dbReference type="EMBL" id="OCK80690.1"/>
    </source>
</evidence>
<feature type="transmembrane region" description="Helical" evidence="13">
    <location>
        <begin position="349"/>
        <end position="370"/>
    </location>
</feature>
<dbReference type="CDD" id="cd17502">
    <property type="entry name" value="MFS_Azr1_MDR_like"/>
    <property type="match status" value="1"/>
</dbReference>
<evidence type="ECO:0000256" key="1">
    <source>
        <dbReference type="ARBA" id="ARBA00004128"/>
    </source>
</evidence>
<keyword evidence="5" id="KW-0926">Vacuole</keyword>
<evidence type="ECO:0000256" key="13">
    <source>
        <dbReference type="SAM" id="Phobius"/>
    </source>
</evidence>
<evidence type="ECO:0000256" key="2">
    <source>
        <dbReference type="ARBA" id="ARBA00004651"/>
    </source>
</evidence>
<name>A0A8E2JFG2_9PEZI</name>
<comment type="function">
    <text evidence="9">Efflux pump; part of the gene cluster that mediates the biosynthesis of dothistromin (DOTH), a polyketide toxin very similar in structure to the aflatoxin precursor, versicolorin B. One function of dotC may be to transport early-stage dothistromin biosynthetic intermediates from the cytoplasm into vacuoles, thereby affecting the rate of dothistromin production.</text>
</comment>
<feature type="transmembrane region" description="Helical" evidence="13">
    <location>
        <begin position="123"/>
        <end position="142"/>
    </location>
</feature>
<evidence type="ECO:0000256" key="9">
    <source>
        <dbReference type="ARBA" id="ARBA00057269"/>
    </source>
</evidence>
<feature type="compositionally biased region" description="Basic and acidic residues" evidence="12">
    <location>
        <begin position="25"/>
        <end position="36"/>
    </location>
</feature>
<evidence type="ECO:0000313" key="16">
    <source>
        <dbReference type="Proteomes" id="UP000250266"/>
    </source>
</evidence>
<feature type="domain" description="Major facilitator superfamily (MFS) profile" evidence="14">
    <location>
        <begin position="89"/>
        <end position="579"/>
    </location>
</feature>
<organism evidence="15 16">
    <name type="scientific">Lepidopterella palustris CBS 459.81</name>
    <dbReference type="NCBI Taxonomy" id="1314670"/>
    <lineage>
        <taxon>Eukaryota</taxon>
        <taxon>Fungi</taxon>
        <taxon>Dikarya</taxon>
        <taxon>Ascomycota</taxon>
        <taxon>Pezizomycotina</taxon>
        <taxon>Dothideomycetes</taxon>
        <taxon>Pleosporomycetidae</taxon>
        <taxon>Mytilinidiales</taxon>
        <taxon>Argynnaceae</taxon>
        <taxon>Lepidopterella</taxon>
    </lineage>
</organism>
<keyword evidence="8 13" id="KW-0472">Membrane</keyword>
<accession>A0A8E2JFG2</accession>
<dbReference type="OrthoDB" id="10021397at2759"/>
<feature type="transmembrane region" description="Helical" evidence="13">
    <location>
        <begin position="511"/>
        <end position="537"/>
    </location>
</feature>
<dbReference type="Gene3D" id="1.20.1250.20">
    <property type="entry name" value="MFS general substrate transporter like domains"/>
    <property type="match status" value="1"/>
</dbReference>
<evidence type="ECO:0000256" key="10">
    <source>
        <dbReference type="ARBA" id="ARBA00069956"/>
    </source>
</evidence>
<evidence type="ECO:0000256" key="4">
    <source>
        <dbReference type="ARBA" id="ARBA00022475"/>
    </source>
</evidence>
<proteinExistence type="inferred from homology"/>
<feature type="region of interest" description="Disordered" evidence="12">
    <location>
        <begin position="1"/>
        <end position="79"/>
    </location>
</feature>
<dbReference type="GO" id="GO:0005774">
    <property type="term" value="C:vacuolar membrane"/>
    <property type="evidence" value="ECO:0007669"/>
    <property type="project" value="UniProtKB-SubCell"/>
</dbReference>
<dbReference type="FunFam" id="1.20.1720.10:FF:000014">
    <property type="entry name" value="MFS drug transporter, putative"/>
    <property type="match status" value="1"/>
</dbReference>
<evidence type="ECO:0000256" key="12">
    <source>
        <dbReference type="SAM" id="MobiDB-lite"/>
    </source>
</evidence>
<evidence type="ECO:0000256" key="7">
    <source>
        <dbReference type="ARBA" id="ARBA00022989"/>
    </source>
</evidence>
<dbReference type="InterPro" id="IPR036259">
    <property type="entry name" value="MFS_trans_sf"/>
</dbReference>
<comment type="subcellular location">
    <subcellularLocation>
        <location evidence="2">Cell membrane</location>
        <topology evidence="2">Multi-pass membrane protein</topology>
    </subcellularLocation>
    <subcellularLocation>
        <location evidence="1">Vacuole membrane</location>
        <topology evidence="1">Multi-pass membrane protein</topology>
    </subcellularLocation>
</comment>
<reference evidence="15 16" key="1">
    <citation type="journal article" date="2016" name="Nat. Commun.">
        <title>Ectomycorrhizal ecology is imprinted in the genome of the dominant symbiotic fungus Cenococcum geophilum.</title>
        <authorList>
            <consortium name="DOE Joint Genome Institute"/>
            <person name="Peter M."/>
            <person name="Kohler A."/>
            <person name="Ohm R.A."/>
            <person name="Kuo A."/>
            <person name="Krutzmann J."/>
            <person name="Morin E."/>
            <person name="Arend M."/>
            <person name="Barry K.W."/>
            <person name="Binder M."/>
            <person name="Choi C."/>
            <person name="Clum A."/>
            <person name="Copeland A."/>
            <person name="Grisel N."/>
            <person name="Haridas S."/>
            <person name="Kipfer T."/>
            <person name="LaButti K."/>
            <person name="Lindquist E."/>
            <person name="Lipzen A."/>
            <person name="Maire R."/>
            <person name="Meier B."/>
            <person name="Mihaltcheva S."/>
            <person name="Molinier V."/>
            <person name="Murat C."/>
            <person name="Poggeler S."/>
            <person name="Quandt C.A."/>
            <person name="Sperisen C."/>
            <person name="Tritt A."/>
            <person name="Tisserant E."/>
            <person name="Crous P.W."/>
            <person name="Henrissat B."/>
            <person name="Nehls U."/>
            <person name="Egli S."/>
            <person name="Spatafora J.W."/>
            <person name="Grigoriev I.V."/>
            <person name="Martin F.M."/>
        </authorList>
    </citation>
    <scope>NUCLEOTIDE SEQUENCE [LARGE SCALE GENOMIC DNA]</scope>
    <source>
        <strain evidence="15 16">CBS 459.81</strain>
    </source>
</reference>
<feature type="transmembrane region" description="Helical" evidence="13">
    <location>
        <begin position="557"/>
        <end position="575"/>
    </location>
</feature>
<dbReference type="Pfam" id="PF07690">
    <property type="entry name" value="MFS_1"/>
    <property type="match status" value="1"/>
</dbReference>
<dbReference type="PANTHER" id="PTHR23501:SF102">
    <property type="entry name" value="DRUG TRANSPORTER, PUTATIVE (AFU_ORTHOLOGUE AFUA_3G08530)-RELATED"/>
    <property type="match status" value="1"/>
</dbReference>
<feature type="transmembrane region" description="Helical" evidence="13">
    <location>
        <begin position="179"/>
        <end position="200"/>
    </location>
</feature>
<keyword evidence="6 13" id="KW-0812">Transmembrane</keyword>
<feature type="region of interest" description="Disordered" evidence="12">
    <location>
        <begin position="584"/>
        <end position="653"/>
    </location>
</feature>
<dbReference type="InterPro" id="IPR011701">
    <property type="entry name" value="MFS"/>
</dbReference>
<feature type="transmembrane region" description="Helical" evidence="13">
    <location>
        <begin position="246"/>
        <end position="265"/>
    </location>
</feature>
<dbReference type="InterPro" id="IPR020846">
    <property type="entry name" value="MFS_dom"/>
</dbReference>
<dbReference type="GO" id="GO:0022857">
    <property type="term" value="F:transmembrane transporter activity"/>
    <property type="evidence" value="ECO:0007669"/>
    <property type="project" value="InterPro"/>
</dbReference>
<evidence type="ECO:0000256" key="6">
    <source>
        <dbReference type="ARBA" id="ARBA00022692"/>
    </source>
</evidence>
<feature type="compositionally biased region" description="Basic and acidic residues" evidence="12">
    <location>
        <begin position="584"/>
        <end position="621"/>
    </location>
</feature>
<evidence type="ECO:0000256" key="8">
    <source>
        <dbReference type="ARBA" id="ARBA00023136"/>
    </source>
</evidence>
<dbReference type="GO" id="GO:0005886">
    <property type="term" value="C:plasma membrane"/>
    <property type="evidence" value="ECO:0007669"/>
    <property type="project" value="UniProtKB-SubCell"/>
</dbReference>
<feature type="compositionally biased region" description="Polar residues" evidence="12">
    <location>
        <begin position="37"/>
        <end position="57"/>
    </location>
</feature>
<keyword evidence="4" id="KW-1003">Cell membrane</keyword>
<feature type="transmembrane region" description="Helical" evidence="13">
    <location>
        <begin position="382"/>
        <end position="405"/>
    </location>
</feature>
<dbReference type="SUPFAM" id="SSF103473">
    <property type="entry name" value="MFS general substrate transporter"/>
    <property type="match status" value="2"/>
</dbReference>
<dbReference type="FunFam" id="1.20.1250.20:FF:000196">
    <property type="entry name" value="MFS toxin efflux pump (AflT)"/>
    <property type="match status" value="1"/>
</dbReference>
<keyword evidence="16" id="KW-1185">Reference proteome</keyword>
<dbReference type="PRINTS" id="PR01036">
    <property type="entry name" value="TCRTETB"/>
</dbReference>
<dbReference type="Gene3D" id="1.20.1720.10">
    <property type="entry name" value="Multidrug resistance protein D"/>
    <property type="match status" value="1"/>
</dbReference>
<keyword evidence="7 13" id="KW-1133">Transmembrane helix</keyword>
<feature type="transmembrane region" description="Helical" evidence="13">
    <location>
        <begin position="86"/>
        <end position="111"/>
    </location>
</feature>
<evidence type="ECO:0000256" key="11">
    <source>
        <dbReference type="ARBA" id="ARBA00083178"/>
    </source>
</evidence>
<dbReference type="EMBL" id="KV744949">
    <property type="protein sequence ID" value="OCK80690.1"/>
    <property type="molecule type" value="Genomic_DNA"/>
</dbReference>
<feature type="compositionally biased region" description="Gly residues" evidence="12">
    <location>
        <begin position="642"/>
        <end position="653"/>
    </location>
</feature>
<gene>
    <name evidence="15" type="ORF">K432DRAFT_452134</name>
</gene>
<protein>
    <recommendedName>
        <fullName evidence="10">Efflux pump dotC</fullName>
    </recommendedName>
    <alternativeName>
        <fullName evidence="11">Dothistromin biosynthesis protein C</fullName>
    </alternativeName>
</protein>
<feature type="transmembrane region" description="Helical" evidence="13">
    <location>
        <begin position="212"/>
        <end position="234"/>
    </location>
</feature>
<feature type="transmembrane region" description="Helical" evidence="13">
    <location>
        <begin position="412"/>
        <end position="431"/>
    </location>
</feature>
<dbReference type="PROSITE" id="PS50850">
    <property type="entry name" value="MFS"/>
    <property type="match status" value="1"/>
</dbReference>
<feature type="transmembrane region" description="Helical" evidence="13">
    <location>
        <begin position="154"/>
        <end position="173"/>
    </location>
</feature>
<dbReference type="Proteomes" id="UP000250266">
    <property type="component" value="Unassembled WGS sequence"/>
</dbReference>
<evidence type="ECO:0000259" key="14">
    <source>
        <dbReference type="PROSITE" id="PS50850"/>
    </source>
</evidence>
<comment type="similarity">
    <text evidence="3">Belongs to the major facilitator superfamily. TCR/Tet family.</text>
</comment>
<feature type="transmembrane region" description="Helical" evidence="13">
    <location>
        <begin position="473"/>
        <end position="499"/>
    </location>
</feature>
<feature type="transmembrane region" description="Helical" evidence="13">
    <location>
        <begin position="277"/>
        <end position="297"/>
    </location>
</feature>
<feature type="transmembrane region" description="Helical" evidence="13">
    <location>
        <begin position="309"/>
        <end position="328"/>
    </location>
</feature>
<dbReference type="AlphaFoldDB" id="A0A8E2JFG2"/>
<evidence type="ECO:0000256" key="3">
    <source>
        <dbReference type="ARBA" id="ARBA00007520"/>
    </source>
</evidence>